<gene>
    <name evidence="2" type="ORF">X777_12240</name>
</gene>
<dbReference type="InterPro" id="IPR048366">
    <property type="entry name" value="TNP-like_GBD"/>
</dbReference>
<feature type="domain" description="Transposable element P transposase-like GTP-binding insertion" evidence="1">
    <location>
        <begin position="51"/>
        <end position="87"/>
    </location>
</feature>
<accession>A0A026W0D4</accession>
<name>A0A026W0D4_OOCBI</name>
<protein>
    <submittedName>
        <fullName evidence="2">THAP domain-containing protein</fullName>
    </submittedName>
</protein>
<dbReference type="OMA" id="SIHFAMA"/>
<dbReference type="EMBL" id="KK107510">
    <property type="protein sequence ID" value="EZA49502.1"/>
    <property type="molecule type" value="Genomic_DNA"/>
</dbReference>
<organism evidence="2 3">
    <name type="scientific">Ooceraea biroi</name>
    <name type="common">Clonal raider ant</name>
    <name type="synonym">Cerapachys biroi</name>
    <dbReference type="NCBI Taxonomy" id="2015173"/>
    <lineage>
        <taxon>Eukaryota</taxon>
        <taxon>Metazoa</taxon>
        <taxon>Ecdysozoa</taxon>
        <taxon>Arthropoda</taxon>
        <taxon>Hexapoda</taxon>
        <taxon>Insecta</taxon>
        <taxon>Pterygota</taxon>
        <taxon>Neoptera</taxon>
        <taxon>Endopterygota</taxon>
        <taxon>Hymenoptera</taxon>
        <taxon>Apocrita</taxon>
        <taxon>Aculeata</taxon>
        <taxon>Formicoidea</taxon>
        <taxon>Formicidae</taxon>
        <taxon>Dorylinae</taxon>
        <taxon>Ooceraea</taxon>
    </lineage>
</organism>
<keyword evidence="3" id="KW-1185">Reference proteome</keyword>
<reference evidence="2 3" key="1">
    <citation type="journal article" date="2014" name="Curr. Biol.">
        <title>The genome of the clonal raider ant Cerapachys biroi.</title>
        <authorList>
            <person name="Oxley P.R."/>
            <person name="Ji L."/>
            <person name="Fetter-Pruneda I."/>
            <person name="McKenzie S.K."/>
            <person name="Li C."/>
            <person name="Hu H."/>
            <person name="Zhang G."/>
            <person name="Kronauer D.J."/>
        </authorList>
    </citation>
    <scope>NUCLEOTIDE SEQUENCE [LARGE SCALE GENOMIC DNA]</scope>
</reference>
<proteinExistence type="predicted"/>
<dbReference type="Pfam" id="PF21788">
    <property type="entry name" value="TNP-like_GBD"/>
    <property type="match status" value="1"/>
</dbReference>
<evidence type="ECO:0000259" key="1">
    <source>
        <dbReference type="Pfam" id="PF21788"/>
    </source>
</evidence>
<evidence type="ECO:0000313" key="2">
    <source>
        <dbReference type="EMBL" id="EZA49502.1"/>
    </source>
</evidence>
<evidence type="ECO:0000313" key="3">
    <source>
        <dbReference type="Proteomes" id="UP000053097"/>
    </source>
</evidence>
<sequence length="92" mass="10660">MQIVCVTCDGTATNFAMMEQLGCNFRNISSLQTTFQHPVTKEPIVIFPDPCHMLKLIRNTFGQLNNFIDEDNKIVKWEYLEKLHKMKVRLAA</sequence>
<dbReference type="STRING" id="2015173.A0A026W0D4"/>
<dbReference type="Proteomes" id="UP000053097">
    <property type="component" value="Unassembled WGS sequence"/>
</dbReference>
<dbReference type="AlphaFoldDB" id="A0A026W0D4"/>